<feature type="region of interest" description="Disordered" evidence="1">
    <location>
        <begin position="1"/>
        <end position="127"/>
    </location>
</feature>
<organism evidence="2 3">
    <name type="scientific">Yarrowia lipolytica</name>
    <name type="common">Candida lipolytica</name>
    <dbReference type="NCBI Taxonomy" id="4952"/>
    <lineage>
        <taxon>Eukaryota</taxon>
        <taxon>Fungi</taxon>
        <taxon>Dikarya</taxon>
        <taxon>Ascomycota</taxon>
        <taxon>Saccharomycotina</taxon>
        <taxon>Dipodascomycetes</taxon>
        <taxon>Dipodascales</taxon>
        <taxon>Dipodascales incertae sedis</taxon>
        <taxon>Yarrowia</taxon>
    </lineage>
</organism>
<feature type="compositionally biased region" description="Gly residues" evidence="1">
    <location>
        <begin position="592"/>
        <end position="602"/>
    </location>
</feature>
<feature type="compositionally biased region" description="Polar residues" evidence="1">
    <location>
        <begin position="305"/>
        <end position="321"/>
    </location>
</feature>
<feature type="region of interest" description="Disordered" evidence="1">
    <location>
        <begin position="385"/>
        <end position="646"/>
    </location>
</feature>
<dbReference type="OMA" id="TEYYRME"/>
<evidence type="ECO:0000313" key="2">
    <source>
        <dbReference type="EMBL" id="RDW28317.1"/>
    </source>
</evidence>
<feature type="compositionally biased region" description="Basic and acidic residues" evidence="1">
    <location>
        <begin position="502"/>
        <end position="530"/>
    </location>
</feature>
<feature type="compositionally biased region" description="Low complexity" evidence="1">
    <location>
        <begin position="491"/>
        <end position="501"/>
    </location>
</feature>
<feature type="compositionally biased region" description="Polar residues" evidence="1">
    <location>
        <begin position="348"/>
        <end position="362"/>
    </location>
</feature>
<dbReference type="EMBL" id="KZ857326">
    <property type="protein sequence ID" value="RDW28317.1"/>
    <property type="molecule type" value="Genomic_DNA"/>
</dbReference>
<sequence length="646" mass="67842">MAATVDEPHVFQMSDWSARQGARSAEASGPASSVASDQPTTTSAPSLAPPSALSATATTATTPTATSATPSSAATSDVKPEPTHPPSPTSSQLHPPHMPGDSSSATTAAPAGGPAGGPAAAPAPEAPSAALLLQQELSRTEYYRMERAQRSLQLFDQAVKYNVPPALIPLLFTQNDAASASTHITTELDKLAQDAPMSLTSYSALVQAAAAAAANVLTQSASIPVAAQAPPNTYPSTHSTPSHSGTPGVSISAQAGAIAAAAAQGVVPGTPQRQQQQQQPPHESARLMSPLHKDSRMSFRHHQRNLSMPSKPTDYGSQSPRRFQFGPVHPMQHMQQPPQPQLHPSPPIYSNSPHAQAATHTSPVRGPVGPWPYYAPGVAAGTPGAGTPGVVGTPVGPPGAPSGMPGTPSGAAAGSPPSSPQPVAPPSQSMHHIIQFHHWQPTRTPSNTKKEKEQKEKQERERRGGDRKDKDRERDDEEESGGGRKRRRSDAAGASARAEATAPEREREREREREKEREREREQRGAERSARGSRGSDASSNADAAESASSSSTTAIANAASLSNRRKTHTRHRSETSIRSDSFNRSLNYFQSGGGGTAGGTGSELSSLSIPEYPYKTDAVSSERTTPNPQAKSHKHGVDFMIDKEK</sequence>
<feature type="compositionally biased region" description="Polar residues" evidence="1">
    <location>
        <begin position="619"/>
        <end position="631"/>
    </location>
</feature>
<feature type="compositionally biased region" description="Low complexity" evidence="1">
    <location>
        <begin position="39"/>
        <end position="76"/>
    </location>
</feature>
<proteinExistence type="predicted"/>
<protein>
    <submittedName>
        <fullName evidence="2">Uncharacterized protein</fullName>
    </submittedName>
</protein>
<feature type="compositionally biased region" description="Polar residues" evidence="1">
    <location>
        <begin position="579"/>
        <end position="591"/>
    </location>
</feature>
<feature type="compositionally biased region" description="Low complexity" evidence="1">
    <location>
        <begin position="262"/>
        <end position="281"/>
    </location>
</feature>
<dbReference type="VEuPathDB" id="FungiDB:YALI1_F29253g"/>
<dbReference type="InterPro" id="IPR021216">
    <property type="entry name" value="DUF2722"/>
</dbReference>
<feature type="compositionally biased region" description="Basic and acidic residues" evidence="1">
    <location>
        <begin position="448"/>
        <end position="473"/>
    </location>
</feature>
<feature type="compositionally biased region" description="Low complexity" evidence="1">
    <location>
        <begin position="230"/>
        <end position="250"/>
    </location>
</feature>
<gene>
    <name evidence="2" type="ORF">B0I71DRAFT_1290</name>
</gene>
<evidence type="ECO:0000313" key="3">
    <source>
        <dbReference type="Proteomes" id="UP000256601"/>
    </source>
</evidence>
<feature type="compositionally biased region" description="Pro residues" evidence="1">
    <location>
        <begin position="337"/>
        <end position="347"/>
    </location>
</feature>
<dbReference type="Proteomes" id="UP000256601">
    <property type="component" value="Unassembled WGS sequence"/>
</dbReference>
<feature type="region of interest" description="Disordered" evidence="1">
    <location>
        <begin position="229"/>
        <end position="250"/>
    </location>
</feature>
<dbReference type="Pfam" id="PF10846">
    <property type="entry name" value="DUF2722"/>
    <property type="match status" value="1"/>
</dbReference>
<dbReference type="VEuPathDB" id="FungiDB:YALI0_F22099g"/>
<feature type="compositionally biased region" description="Low complexity" evidence="1">
    <location>
        <begin position="532"/>
        <end position="561"/>
    </location>
</feature>
<evidence type="ECO:0000256" key="1">
    <source>
        <dbReference type="SAM" id="MobiDB-lite"/>
    </source>
</evidence>
<accession>A0A371CDG2</accession>
<dbReference type="AlphaFoldDB" id="A0A371CDG2"/>
<feature type="compositionally biased region" description="Low complexity" evidence="1">
    <location>
        <begin position="102"/>
        <end position="127"/>
    </location>
</feature>
<name>A0A371CDG2_YARLL</name>
<reference evidence="2 3" key="1">
    <citation type="submission" date="2018-07" db="EMBL/GenBank/DDBJ databases">
        <title>Draft Genome Assemblies for Five Robust Yarrowia lipolytica Strains Exhibiting High Lipid Production and Pentose Sugar Utilization and Sugar Alcohol Secretion from Undetoxified Lignocellulosic Biomass Hydrolysates.</title>
        <authorList>
            <consortium name="DOE Joint Genome Institute"/>
            <person name="Walker C."/>
            <person name="Ryu S."/>
            <person name="Na H."/>
            <person name="Zane M."/>
            <person name="LaButti K."/>
            <person name="Lipzen A."/>
            <person name="Haridas S."/>
            <person name="Barry K."/>
            <person name="Grigoriev I.V."/>
            <person name="Quarterman J."/>
            <person name="Slininger P."/>
            <person name="Dien B."/>
            <person name="Trinh C.T."/>
        </authorList>
    </citation>
    <scope>NUCLEOTIDE SEQUENCE [LARGE SCALE GENOMIC DNA]</scope>
    <source>
        <strain evidence="2 3">YB392</strain>
    </source>
</reference>
<feature type="compositionally biased region" description="Low complexity" evidence="1">
    <location>
        <begin position="401"/>
        <end position="416"/>
    </location>
</feature>
<feature type="compositionally biased region" description="Basic and acidic residues" evidence="1">
    <location>
        <begin position="636"/>
        <end position="646"/>
    </location>
</feature>
<feature type="compositionally biased region" description="Low complexity" evidence="1">
    <location>
        <begin position="327"/>
        <end position="336"/>
    </location>
</feature>
<feature type="region of interest" description="Disordered" evidence="1">
    <location>
        <begin position="262"/>
        <end position="364"/>
    </location>
</feature>